<feature type="region of interest" description="Disordered" evidence="2">
    <location>
        <begin position="370"/>
        <end position="393"/>
    </location>
</feature>
<feature type="compositionally biased region" description="Basic and acidic residues" evidence="2">
    <location>
        <begin position="240"/>
        <end position="270"/>
    </location>
</feature>
<dbReference type="VEuPathDB" id="ToxoDB:CSUI_003460"/>
<dbReference type="EMBL" id="MIGC01001548">
    <property type="protein sequence ID" value="PHJ22689.1"/>
    <property type="molecule type" value="Genomic_DNA"/>
</dbReference>
<organism evidence="3 4">
    <name type="scientific">Cystoisospora suis</name>
    <dbReference type="NCBI Taxonomy" id="483139"/>
    <lineage>
        <taxon>Eukaryota</taxon>
        <taxon>Sar</taxon>
        <taxon>Alveolata</taxon>
        <taxon>Apicomplexa</taxon>
        <taxon>Conoidasida</taxon>
        <taxon>Coccidia</taxon>
        <taxon>Eucoccidiorida</taxon>
        <taxon>Eimeriorina</taxon>
        <taxon>Sarcocystidae</taxon>
        <taxon>Cystoisospora</taxon>
    </lineage>
</organism>
<feature type="region of interest" description="Disordered" evidence="2">
    <location>
        <begin position="1"/>
        <end position="86"/>
    </location>
</feature>
<feature type="region of interest" description="Disordered" evidence="2">
    <location>
        <begin position="1230"/>
        <end position="1299"/>
    </location>
</feature>
<comment type="caution">
    <text evidence="3">The sequence shown here is derived from an EMBL/GenBank/DDBJ whole genome shotgun (WGS) entry which is preliminary data.</text>
</comment>
<feature type="compositionally biased region" description="Polar residues" evidence="2">
    <location>
        <begin position="522"/>
        <end position="537"/>
    </location>
</feature>
<feature type="region of interest" description="Disordered" evidence="2">
    <location>
        <begin position="236"/>
        <end position="274"/>
    </location>
</feature>
<dbReference type="GeneID" id="94426869"/>
<feature type="compositionally biased region" description="Low complexity" evidence="2">
    <location>
        <begin position="906"/>
        <end position="917"/>
    </location>
</feature>
<feature type="region of interest" description="Disordered" evidence="2">
    <location>
        <begin position="473"/>
        <end position="537"/>
    </location>
</feature>
<dbReference type="Proteomes" id="UP000221165">
    <property type="component" value="Unassembled WGS sequence"/>
</dbReference>
<feature type="compositionally biased region" description="Basic and acidic residues" evidence="2">
    <location>
        <begin position="1571"/>
        <end position="1582"/>
    </location>
</feature>
<feature type="compositionally biased region" description="Basic and acidic residues" evidence="2">
    <location>
        <begin position="375"/>
        <end position="393"/>
    </location>
</feature>
<evidence type="ECO:0000313" key="4">
    <source>
        <dbReference type="Proteomes" id="UP000221165"/>
    </source>
</evidence>
<feature type="region of interest" description="Disordered" evidence="2">
    <location>
        <begin position="550"/>
        <end position="744"/>
    </location>
</feature>
<feature type="compositionally biased region" description="Basic and acidic residues" evidence="2">
    <location>
        <begin position="1785"/>
        <end position="1801"/>
    </location>
</feature>
<keyword evidence="1" id="KW-0175">Coiled coil</keyword>
<feature type="compositionally biased region" description="Basic and acidic residues" evidence="2">
    <location>
        <begin position="424"/>
        <end position="435"/>
    </location>
</feature>
<feature type="compositionally biased region" description="Basic and acidic residues" evidence="2">
    <location>
        <begin position="1114"/>
        <end position="1166"/>
    </location>
</feature>
<feature type="region of interest" description="Disordered" evidence="2">
    <location>
        <begin position="284"/>
        <end position="303"/>
    </location>
</feature>
<evidence type="ECO:0000256" key="2">
    <source>
        <dbReference type="SAM" id="MobiDB-lite"/>
    </source>
</evidence>
<feature type="compositionally biased region" description="Basic and acidic residues" evidence="2">
    <location>
        <begin position="715"/>
        <end position="738"/>
    </location>
</feature>
<feature type="compositionally biased region" description="Basic and acidic residues" evidence="2">
    <location>
        <begin position="640"/>
        <end position="652"/>
    </location>
</feature>
<evidence type="ECO:0000256" key="1">
    <source>
        <dbReference type="SAM" id="Coils"/>
    </source>
</evidence>
<reference evidence="3 4" key="1">
    <citation type="journal article" date="2017" name="Int. J. Parasitol.">
        <title>The genome of the protozoan parasite Cystoisospora suis and a reverse vaccinology approach to identify vaccine candidates.</title>
        <authorList>
            <person name="Palmieri N."/>
            <person name="Shrestha A."/>
            <person name="Ruttkowski B."/>
            <person name="Beck T."/>
            <person name="Vogl C."/>
            <person name="Tomley F."/>
            <person name="Blake D.P."/>
            <person name="Joachim A."/>
        </authorList>
    </citation>
    <scope>NUCLEOTIDE SEQUENCE [LARGE SCALE GENOMIC DNA]</scope>
    <source>
        <strain evidence="3 4">Wien I</strain>
    </source>
</reference>
<feature type="compositionally biased region" description="Low complexity" evidence="2">
    <location>
        <begin position="1584"/>
        <end position="1604"/>
    </location>
</feature>
<feature type="region of interest" description="Disordered" evidence="2">
    <location>
        <begin position="146"/>
        <end position="166"/>
    </location>
</feature>
<feature type="compositionally biased region" description="Low complexity" evidence="2">
    <location>
        <begin position="1261"/>
        <end position="1272"/>
    </location>
</feature>
<evidence type="ECO:0000313" key="3">
    <source>
        <dbReference type="EMBL" id="PHJ22689.1"/>
    </source>
</evidence>
<proteinExistence type="predicted"/>
<feature type="compositionally biased region" description="Basic residues" evidence="2">
    <location>
        <begin position="1"/>
        <end position="14"/>
    </location>
</feature>
<feature type="compositionally biased region" description="Basic and acidic residues" evidence="2">
    <location>
        <begin position="671"/>
        <end position="684"/>
    </location>
</feature>
<gene>
    <name evidence="3" type="ORF">CSUI_003460</name>
</gene>
<feature type="region of interest" description="Disordered" evidence="2">
    <location>
        <begin position="1885"/>
        <end position="1913"/>
    </location>
</feature>
<feature type="compositionally biased region" description="Polar residues" evidence="2">
    <location>
        <begin position="1059"/>
        <end position="1071"/>
    </location>
</feature>
<feature type="compositionally biased region" description="Basic and acidic residues" evidence="2">
    <location>
        <begin position="52"/>
        <end position="83"/>
    </location>
</feature>
<feature type="compositionally biased region" description="Basic and acidic residues" evidence="2">
    <location>
        <begin position="15"/>
        <end position="44"/>
    </location>
</feature>
<feature type="region of interest" description="Disordered" evidence="2">
    <location>
        <begin position="1052"/>
        <end position="1098"/>
    </location>
</feature>
<dbReference type="RefSeq" id="XP_067924366.1">
    <property type="nucleotide sequence ID" value="XM_068063658.1"/>
</dbReference>
<feature type="compositionally biased region" description="Low complexity" evidence="2">
    <location>
        <begin position="597"/>
        <end position="606"/>
    </location>
</feature>
<feature type="compositionally biased region" description="Basic and acidic residues" evidence="2">
    <location>
        <begin position="798"/>
        <end position="809"/>
    </location>
</feature>
<feature type="region of interest" description="Disordered" evidence="2">
    <location>
        <begin position="424"/>
        <end position="453"/>
    </location>
</feature>
<feature type="compositionally biased region" description="Low complexity" evidence="2">
    <location>
        <begin position="566"/>
        <end position="582"/>
    </location>
</feature>
<feature type="compositionally biased region" description="Basic and acidic residues" evidence="2">
    <location>
        <begin position="289"/>
        <end position="303"/>
    </location>
</feature>
<feature type="compositionally biased region" description="Acidic residues" evidence="2">
    <location>
        <begin position="1900"/>
        <end position="1909"/>
    </location>
</feature>
<feature type="compositionally biased region" description="Basic and acidic residues" evidence="2">
    <location>
        <begin position="844"/>
        <end position="862"/>
    </location>
</feature>
<sequence length="2188" mass="251581">MAVVNRTRREKKKKKEEDGSREEESANDIKDDIRIQDSSLHEEGQSLYEQLESVRRWNPEEEVKEEEREASGKKQKEEEEASLRLRSQSSFSCLRSDAEEKEQEEDLLLFDFPLHHFLPSNSSSLCCYEPPASSSSFLSLVHNQAEETREERNCPPTTTTTPSPLEKDVFLSHPCLTLSMVSSPCKKDNIYDIHHRNTSSSPPQTFPVDFSYSSCSSSSSPRRICISADLHLSSSRKKRFDKEKENKDKNQERKEGEEETTRKKTMHLESSRVSSFPRTFHATATISHRGQDRQIKDGEDLHPSHRDRLSNLFNQTCERNLSLSSSSFFFLSSQPVFGKERQQQEEEKEGEGQEESRQVDVNRFFVFSSSSSVSEQEHESHKEEEEVGHASRRNKEIILSSSYDRGEMNCIESSSISLHLRREQYERGRREGEGRRTRRTRERRRRDSTVFTRAPCHSLHHHYHYKQRPLLLPHPLKYPSRQSSGWSDDDEEKKEEEEKELHVDTDEMMGDGEKKENRKEQSLQSHKISSSCPADTPSSLVLWCKVKHDEKASQTPTSCLSKEKNASFASSAPLPSSLSPSSRFKKKHSSHHKHASHPTSSSAGTTTERERSRSRGEKDTSMLREKERNEEEEGGLVSLDKSRGSIKTGKEEKEEEEGSSGCACSSSLNCRVEEGISPSKDERRTFRRKKISSSKHVCVSAVSYSSSPTSLSFFPRDEKIDRNNSYSREHEEEEKEHNGDDDDDGVAILSWCESLSVSSSENLSPLRLHHRPQLYCVCCGRKGFPEEEGEEEILASRQVKEEEKARENGPDDANLEEPFHRRRKRSPRNLECSSSATQEVDEGEKDRSFVARGGEEEQRQNEVKGTIPYEKKKKHQEQQQEEEESTDVKRKTSSTRFTCPSHQNHSSLNAPSSSIASFEGDREKRPLLLTSSQQDEIEETSCSKDVKTKDSHEAEIHPGHDERAENRKHRGGKAKEMLYRRFFSENDKDMRGCRGQGGAGSSSSSSSSCCSRLLPSRLCLSEDDRFFESSKGEREKFSSSCLEKENGQKDAVILCSPHESPSSHVENSSISALKREIGEGRTKSWEKDDRKDPRKSRDRVERRFCIGEAFSSGGKEREEMMKTKASRAGERLASSFHDERGTEEICWREQEEKEALSGEERERREEEKEELEGTTVVRNPDDEDDGRTEGIEDGEKTKEEERERERGTRKIESKDGCKFIEDPESFRWKREARRKVKDDGMRSSSADSLRGDLREKRKMPRVFSSSSSTTGRGYRHRRRFLSHSSTSPPDLLRGRRWREKERRDDMKREVSVPSFFHQRERIDLSLRERQENSPGLRRLLPVRESLEMCEDFLRQLDDEEKEDEFERTKLLSTLLGASPSGVRTPEEMAAYTPKEAVLSPSRLARTSSAGMNLEGHLHAGVLSEEKRMEEKEKDEERRGSIIDLSHESLSSFSPPLLIKTSSKYGFSPYQRNNSMGAHNLPRDGTLLSHNTRDLLQSDESHEASTRTFPGVYTHLDNNDNVDLHHLHRFSSAPSSSLPQTDKGEAFHSYNSSRHKVTSLMSSLDKSLDAISTERREDSERRKNSLSNPIQQISSSSLSSAVPPLSATAHPFSQLFLPRPSDMITHSMNEERERNFSSFIDQPFRDSKREVAKEVEEGDMRRSLPGQGEQAEREGHLFNPYLSMSNSNQSLLLPSSSCLHQTMFSHPSLLLPASSSFAHETVRPPSSLEIAAERSLPQLQANPPGDLSEAERIKDVSFPSEERECSLQRASSFSSSCYHAYASPSKGRDEEKEKEREREEKSLLQMNTKTDITGLRGKSDERVVCVAGLENEENAVKGLPLTPFAANHVKEEEGEKEKTNKKKDCRGLVSSTSICMYDVVSHEKEENGASLDLRKEKEGKEAEEEKEEENEWSRGDKHVNENLRELVLQRKTNELRIELQAIDEQQRRKQYIKEMRYTEETRRCQKSLRDLRGKYRRLIRDFVYNLNLLKERDATIEKVEKEVVLMIQEEKRKYQVLLKEKETKAVEVLSLYESRIQDLRNRCRSSVRTLQEKMKSDLQSLEMTMEKKCLERQEETERKVRKIEEKKQKILLAQAEQNARRNLHDMTRKLQTLQEKVEVQAKEIEEREKEVEGIKKKERQEVEKTISLGKELLELKKREEDAKSKVVELNNLHASLEAQISDLKQALTV</sequence>
<feature type="compositionally biased region" description="Low complexity" evidence="2">
    <location>
        <begin position="1001"/>
        <end position="1011"/>
    </location>
</feature>
<feature type="compositionally biased region" description="Acidic residues" evidence="2">
    <location>
        <begin position="487"/>
        <end position="498"/>
    </location>
</feature>
<feature type="region of interest" description="Disordered" evidence="2">
    <location>
        <begin position="1779"/>
        <end position="1801"/>
    </location>
</feature>
<feature type="region of interest" description="Disordered" evidence="2">
    <location>
        <begin position="789"/>
        <end position="1011"/>
    </location>
</feature>
<keyword evidence="4" id="KW-1185">Reference proteome</keyword>
<feature type="compositionally biased region" description="Low complexity" evidence="2">
    <location>
        <begin position="697"/>
        <end position="712"/>
    </location>
</feature>
<feature type="compositionally biased region" description="Basic and acidic residues" evidence="2">
    <location>
        <begin position="1885"/>
        <end position="1899"/>
    </location>
</feature>
<feature type="compositionally biased region" description="Basic and acidic residues" evidence="2">
    <location>
        <begin position="607"/>
        <end position="629"/>
    </location>
</feature>
<feature type="compositionally biased region" description="Basic residues" evidence="2">
    <location>
        <begin position="583"/>
        <end position="596"/>
    </location>
</feature>
<accession>A0A2C6L2F1</accession>
<feature type="compositionally biased region" description="Polar residues" evidence="2">
    <location>
        <begin position="894"/>
        <end position="905"/>
    </location>
</feature>
<feature type="region of interest" description="Disordered" evidence="2">
    <location>
        <begin position="1571"/>
        <end position="1604"/>
    </location>
</feature>
<protein>
    <submittedName>
        <fullName evidence="3">Uncharacterized protein</fullName>
    </submittedName>
</protein>
<feature type="coiled-coil region" evidence="1">
    <location>
        <begin position="2065"/>
        <end position="2185"/>
    </location>
</feature>
<feature type="compositionally biased region" description="Basic and acidic residues" evidence="2">
    <location>
        <begin position="1073"/>
        <end position="1092"/>
    </location>
</feature>
<feature type="compositionally biased region" description="Basic and acidic residues" evidence="2">
    <location>
        <begin position="973"/>
        <end position="992"/>
    </location>
</feature>
<feature type="compositionally biased region" description="Basic and acidic residues" evidence="2">
    <location>
        <begin position="499"/>
        <end position="521"/>
    </location>
</feature>
<feature type="region of interest" description="Disordered" evidence="2">
    <location>
        <begin position="1110"/>
        <end position="1216"/>
    </location>
</feature>
<feature type="compositionally biased region" description="Basic residues" evidence="2">
    <location>
        <begin position="436"/>
        <end position="446"/>
    </location>
</feature>
<feature type="compositionally biased region" description="Basic and acidic residues" evidence="2">
    <location>
        <begin position="1187"/>
        <end position="1216"/>
    </location>
</feature>
<feature type="compositionally biased region" description="Basic and acidic residues" evidence="2">
    <location>
        <begin position="941"/>
        <end position="965"/>
    </location>
</feature>
<name>A0A2C6L2F1_9APIC</name>